<dbReference type="InterPro" id="IPR011333">
    <property type="entry name" value="SKP1/BTB/POZ_sf"/>
</dbReference>
<evidence type="ECO:0000256" key="6">
    <source>
        <dbReference type="SAM" id="MobiDB-lite"/>
    </source>
</evidence>
<accession>A0ABM1DX84</accession>
<keyword evidence="4 5" id="KW-0440">LIM domain</keyword>
<dbReference type="PANTHER" id="PTHR15711:SF25">
    <property type="entry name" value="RADISH, ISOFORM I"/>
    <property type="match status" value="1"/>
</dbReference>
<dbReference type="Gene3D" id="3.30.710.10">
    <property type="entry name" value="Potassium Channel Kv1.1, Chain A"/>
    <property type="match status" value="2"/>
</dbReference>
<name>A0ABM1DX84_PRICU</name>
<dbReference type="Gene3D" id="3.40.50.11210">
    <property type="entry name" value="Rap/Ran-GAP"/>
    <property type="match status" value="1"/>
</dbReference>
<organism evidence="10 11">
    <name type="scientific">Priapulus caudatus</name>
    <name type="common">Priapulid worm</name>
    <dbReference type="NCBI Taxonomy" id="37621"/>
    <lineage>
        <taxon>Eukaryota</taxon>
        <taxon>Metazoa</taxon>
        <taxon>Ecdysozoa</taxon>
        <taxon>Scalidophora</taxon>
        <taxon>Priapulida</taxon>
        <taxon>Priapulimorpha</taxon>
        <taxon>Priapulimorphida</taxon>
        <taxon>Priapulidae</taxon>
        <taxon>Priapulus</taxon>
    </lineage>
</organism>
<reference evidence="11" key="1">
    <citation type="submission" date="2025-08" db="UniProtKB">
        <authorList>
            <consortium name="RefSeq"/>
        </authorList>
    </citation>
    <scope>IDENTIFICATION</scope>
</reference>
<dbReference type="InterPro" id="IPR050989">
    <property type="entry name" value="Rap1_Ran_GAP"/>
</dbReference>
<dbReference type="SMART" id="SM00225">
    <property type="entry name" value="BTB"/>
    <property type="match status" value="1"/>
</dbReference>
<evidence type="ECO:0000259" key="9">
    <source>
        <dbReference type="PROSITE" id="PS50097"/>
    </source>
</evidence>
<dbReference type="PROSITE" id="PS50085">
    <property type="entry name" value="RAPGAP"/>
    <property type="match status" value="1"/>
</dbReference>
<dbReference type="Pfam" id="PF21022">
    <property type="entry name" value="Rap-GAP_dimer"/>
    <property type="match status" value="1"/>
</dbReference>
<dbReference type="Proteomes" id="UP000695022">
    <property type="component" value="Unplaced"/>
</dbReference>
<sequence>MSVCSDCSLPVEFQSQRVITLNGEAFHANCFKCSSCSLSLLDGHGKQVAGTNQYNGRLFCEQHHAEIMLMLENGDFLHQLREFKNKALGFLAARRKSSTSLQFPTPNEACPGMPCPGHYHGVKPINGYWVECPYTARIQAYENRRTPLDLYSETGTFELMTHEQEIYGTYFYGVQHWNYFTADEDLGNLILSLKQESINGREQFRVMVRTSTYQIHGLVPAACVFANRYDREDVVRSLGKEIGVYPPLKLAGLPSTPEDLLKLDQVFIKSELKVGVVYMKEDQTTEEEIFDNSGGSPLFEEFLDLLGDKIKLQGFDRYRGGLDTLHNLTGTHSMYTFWRGIEVMFHVSTLLPHDKDDVQKLQRKRHIGNDIVCIVFLEGNDTDFSPACIKSHFLHTFIVVQASPNQRDKPSKYKVSIVSRDEVPGYGPYLNDMCEFDKGPMFREWLLTKTVNGERASYTAPKFARMQDRTRGQMLEDLMVSLHNHSNTGALPQPYRRGSWRPIGHMRSNFPLQDSVRDTFESFETLSNDFAAAFKRSELCDVTFIVGKNKVKLHAVRAILGVRSRVFKEMLYDNLKGIRSASLSSTSLKDSNMLQVPDPDDSYKNKSAPSSPVAKRAIFKFGNFSFKRRSDGSHEKLRRELKRMQSQQGVWEDTENESTHGSLKRNTSTDSKDNLDEYEVTEFDPDTFLILLNYFHTGTCSLTCSIIPRLLCAAEYYDLPDLLQACFHHAKQCVHLGVVAQMLNDLEECYWRYNSAMELVNMIIQFINNNAAEFLDNRHYLPLCEPFFTIIICRELRTVSEIEKFQSMLAWAKYYLRRQRHPKGRASEDLKTIMDRLSQDLKLHKISPNDLIKVVRPSMCIDADRIVAALTYLSNSDPHRSRCSSLSSEDSL</sequence>
<feature type="domain" description="LIM zinc-binding" evidence="7">
    <location>
        <begin position="2"/>
        <end position="70"/>
    </location>
</feature>
<feature type="domain" description="Rap-GAP" evidence="8">
    <location>
        <begin position="260"/>
        <end position="478"/>
    </location>
</feature>
<protein>
    <submittedName>
        <fullName evidence="11">Uncharacterized protein LOC106806909</fullName>
    </submittedName>
</protein>
<dbReference type="Pfam" id="PF00651">
    <property type="entry name" value="BTB"/>
    <property type="match status" value="2"/>
</dbReference>
<dbReference type="SUPFAM" id="SSF111347">
    <property type="entry name" value="Rap/Ran-GAP"/>
    <property type="match status" value="1"/>
</dbReference>
<evidence type="ECO:0000313" key="11">
    <source>
        <dbReference type="RefSeq" id="XP_014664555.1"/>
    </source>
</evidence>
<dbReference type="InterPro" id="IPR000331">
    <property type="entry name" value="Rap/Ran_GAP_dom"/>
</dbReference>
<dbReference type="Gene3D" id="2.10.110.10">
    <property type="entry name" value="Cysteine Rich Protein"/>
    <property type="match status" value="1"/>
</dbReference>
<evidence type="ECO:0000256" key="5">
    <source>
        <dbReference type="PROSITE-ProRule" id="PRU00125"/>
    </source>
</evidence>
<dbReference type="Pfam" id="PF00412">
    <property type="entry name" value="LIM"/>
    <property type="match status" value="1"/>
</dbReference>
<feature type="region of interest" description="Disordered" evidence="6">
    <location>
        <begin position="635"/>
        <end position="671"/>
    </location>
</feature>
<dbReference type="SUPFAM" id="SSF54695">
    <property type="entry name" value="POZ domain"/>
    <property type="match status" value="1"/>
</dbReference>
<dbReference type="InterPro" id="IPR001781">
    <property type="entry name" value="Znf_LIM"/>
</dbReference>
<dbReference type="InterPro" id="IPR035974">
    <property type="entry name" value="Rap/Ran-GAP_sf"/>
</dbReference>
<dbReference type="GeneID" id="106806909"/>
<keyword evidence="10" id="KW-1185">Reference proteome</keyword>
<dbReference type="InterPro" id="IPR000210">
    <property type="entry name" value="BTB/POZ_dom"/>
</dbReference>
<evidence type="ECO:0000256" key="1">
    <source>
        <dbReference type="ARBA" id="ARBA00022468"/>
    </source>
</evidence>
<evidence type="ECO:0000256" key="4">
    <source>
        <dbReference type="ARBA" id="ARBA00023038"/>
    </source>
</evidence>
<dbReference type="Pfam" id="PF02145">
    <property type="entry name" value="Rap_GAP"/>
    <property type="match status" value="1"/>
</dbReference>
<dbReference type="PANTHER" id="PTHR15711">
    <property type="entry name" value="RAP GTPASE-ACTIVATING PROTEIN"/>
    <property type="match status" value="1"/>
</dbReference>
<proteinExistence type="predicted"/>
<keyword evidence="3 5" id="KW-0862">Zinc</keyword>
<feature type="domain" description="BTB" evidence="9">
    <location>
        <begin position="540"/>
        <end position="574"/>
    </location>
</feature>
<dbReference type="RefSeq" id="XP_014664555.1">
    <property type="nucleotide sequence ID" value="XM_014809069.1"/>
</dbReference>
<evidence type="ECO:0000313" key="10">
    <source>
        <dbReference type="Proteomes" id="UP000695022"/>
    </source>
</evidence>
<dbReference type="SMART" id="SM00132">
    <property type="entry name" value="LIM"/>
    <property type="match status" value="1"/>
</dbReference>
<keyword evidence="1" id="KW-0343">GTPase activation</keyword>
<evidence type="ECO:0000259" key="7">
    <source>
        <dbReference type="PROSITE" id="PS50023"/>
    </source>
</evidence>
<evidence type="ECO:0000256" key="2">
    <source>
        <dbReference type="ARBA" id="ARBA00022723"/>
    </source>
</evidence>
<evidence type="ECO:0000259" key="8">
    <source>
        <dbReference type="PROSITE" id="PS50085"/>
    </source>
</evidence>
<dbReference type="PROSITE" id="PS50023">
    <property type="entry name" value="LIM_DOMAIN_2"/>
    <property type="match status" value="1"/>
</dbReference>
<dbReference type="PROSITE" id="PS50097">
    <property type="entry name" value="BTB"/>
    <property type="match status" value="1"/>
</dbReference>
<feature type="region of interest" description="Disordered" evidence="6">
    <location>
        <begin position="589"/>
        <end position="609"/>
    </location>
</feature>
<feature type="compositionally biased region" description="Polar residues" evidence="6">
    <location>
        <begin position="659"/>
        <end position="669"/>
    </location>
</feature>
<gene>
    <name evidence="11" type="primary">LOC106806909</name>
</gene>
<keyword evidence="2 5" id="KW-0479">Metal-binding</keyword>
<dbReference type="PROSITE" id="PS00478">
    <property type="entry name" value="LIM_DOMAIN_1"/>
    <property type="match status" value="1"/>
</dbReference>
<evidence type="ECO:0000256" key="3">
    <source>
        <dbReference type="ARBA" id="ARBA00022833"/>
    </source>
</evidence>